<accession>A0ABY8EJR3</accession>
<protein>
    <submittedName>
        <fullName evidence="1">DUF3800 domain-containing protein</fullName>
    </submittedName>
</protein>
<gene>
    <name evidence="1" type="ORF">P4S50_04405</name>
</gene>
<sequence length="345" mass="40583">MRIKFFCDESGNTGNNFLDEKDPFFVLGGWLDKCNNSSNIEFIDDIACILESAHEIKSTKLIKSSRGRRKIKSVIECMVRYDYLPFFSIVHKKFAIAARVVDVLLDPEYNNMVSRKITYNEDALPVKKYAEIIYKLSDYVLSNFAEAYRYLDYNLMCQSIELISKELKEINEIDLSNKVFNSKILISDNLNDEIGLEKNQAPNIFSLYTLFQILDNYGTRERLSIDFIHDNQKEYRDNMNNISNLFFNDRNDKIRYAFKQRKIFFNSIKSLSFEDSKNNTLIQCADITVGTVNYILKKLIFNKSLDNIDRELLTTLKPYIISWGNPQLTHFMIAEETFQKWMNYF</sequence>
<dbReference type="RefSeq" id="WP_277733348.1">
    <property type="nucleotide sequence ID" value="NZ_CP120733.1"/>
</dbReference>
<evidence type="ECO:0000313" key="2">
    <source>
        <dbReference type="Proteomes" id="UP001222800"/>
    </source>
</evidence>
<evidence type="ECO:0000313" key="1">
    <source>
        <dbReference type="EMBL" id="WFD11325.1"/>
    </source>
</evidence>
<proteinExistence type="predicted"/>
<dbReference type="Pfam" id="PF12686">
    <property type="entry name" value="DUF3800"/>
    <property type="match status" value="1"/>
</dbReference>
<name>A0ABY8EJR3_9FIRM</name>
<dbReference type="InterPro" id="IPR024524">
    <property type="entry name" value="DUF3800"/>
</dbReference>
<dbReference type="EMBL" id="CP120733">
    <property type="protein sequence ID" value="WFD11325.1"/>
    <property type="molecule type" value="Genomic_DNA"/>
</dbReference>
<keyword evidence="2" id="KW-1185">Reference proteome</keyword>
<organism evidence="1 2">
    <name type="scientific">Tepidibacter hydrothermalis</name>
    <dbReference type="NCBI Taxonomy" id="3036126"/>
    <lineage>
        <taxon>Bacteria</taxon>
        <taxon>Bacillati</taxon>
        <taxon>Bacillota</taxon>
        <taxon>Clostridia</taxon>
        <taxon>Peptostreptococcales</taxon>
        <taxon>Peptostreptococcaceae</taxon>
        <taxon>Tepidibacter</taxon>
    </lineage>
</organism>
<reference evidence="1 2" key="1">
    <citation type="submission" date="2023-03" db="EMBL/GenBank/DDBJ databases">
        <title>Complete genome sequence of Tepidibacter sp. SWIR-1, isolated from a deep-sea hydrothermal vent.</title>
        <authorList>
            <person name="Li X."/>
        </authorList>
    </citation>
    <scope>NUCLEOTIDE SEQUENCE [LARGE SCALE GENOMIC DNA]</scope>
    <source>
        <strain evidence="1 2">SWIR-1</strain>
    </source>
</reference>
<dbReference type="Proteomes" id="UP001222800">
    <property type="component" value="Chromosome"/>
</dbReference>